<organism evidence="5 6">
    <name type="scientific">Halocaridina rubra</name>
    <name type="common">Hawaiian red shrimp</name>
    <dbReference type="NCBI Taxonomy" id="373956"/>
    <lineage>
        <taxon>Eukaryota</taxon>
        <taxon>Metazoa</taxon>
        <taxon>Ecdysozoa</taxon>
        <taxon>Arthropoda</taxon>
        <taxon>Crustacea</taxon>
        <taxon>Multicrustacea</taxon>
        <taxon>Malacostraca</taxon>
        <taxon>Eumalacostraca</taxon>
        <taxon>Eucarida</taxon>
        <taxon>Decapoda</taxon>
        <taxon>Pleocyemata</taxon>
        <taxon>Caridea</taxon>
        <taxon>Atyoidea</taxon>
        <taxon>Atyidae</taxon>
        <taxon>Halocaridina</taxon>
    </lineage>
</organism>
<dbReference type="SMART" id="SM00831">
    <property type="entry name" value="Cation_ATPase_N"/>
    <property type="match status" value="1"/>
</dbReference>
<dbReference type="GO" id="GO:0005388">
    <property type="term" value="F:P-type calcium transporter activity"/>
    <property type="evidence" value="ECO:0007669"/>
    <property type="project" value="TreeGrafter"/>
</dbReference>
<reference evidence="5 6" key="1">
    <citation type="submission" date="2023-11" db="EMBL/GenBank/DDBJ databases">
        <title>Halocaridina rubra genome assembly.</title>
        <authorList>
            <person name="Smith C."/>
        </authorList>
    </citation>
    <scope>NUCLEOTIDE SEQUENCE [LARGE SCALE GENOMIC DNA]</scope>
    <source>
        <strain evidence="5">EP-1</strain>
        <tissue evidence="5">Whole</tissue>
    </source>
</reference>
<keyword evidence="2" id="KW-0460">Magnesium</keyword>
<dbReference type="GO" id="GO:0005886">
    <property type="term" value="C:plasma membrane"/>
    <property type="evidence" value="ECO:0007669"/>
    <property type="project" value="TreeGrafter"/>
</dbReference>
<keyword evidence="3" id="KW-0812">Transmembrane</keyword>
<dbReference type="GO" id="GO:0051480">
    <property type="term" value="P:regulation of cytosolic calcium ion concentration"/>
    <property type="evidence" value="ECO:0007669"/>
    <property type="project" value="TreeGrafter"/>
</dbReference>
<evidence type="ECO:0000313" key="5">
    <source>
        <dbReference type="EMBL" id="KAK7083272.1"/>
    </source>
</evidence>
<evidence type="ECO:0000313" key="6">
    <source>
        <dbReference type="Proteomes" id="UP001381693"/>
    </source>
</evidence>
<comment type="subcellular location">
    <subcellularLocation>
        <location evidence="1">Endomembrane system</location>
        <topology evidence="1">Multi-pass membrane protein</topology>
    </subcellularLocation>
</comment>
<name>A0AAN9AFC2_HALRR</name>
<dbReference type="GO" id="GO:0012505">
    <property type="term" value="C:endomembrane system"/>
    <property type="evidence" value="ECO:0007669"/>
    <property type="project" value="UniProtKB-SubCell"/>
</dbReference>
<keyword evidence="3" id="KW-0472">Membrane</keyword>
<accession>A0AAN9AFC2</accession>
<sequence length="113" mass="12904">MKTEDERSDNVNCITFPGISRPNEDLVLRREIFGVNVIPPKPPVSFLRLVLEALKDTTLIILQVAAVVSIALSFFEAKEKKITKQQLVAEGYFTGDVHFERHCLYRKTNSNKR</sequence>
<dbReference type="PANTHER" id="PTHR24093:SF369">
    <property type="entry name" value="CALCIUM-TRANSPORTING ATPASE"/>
    <property type="match status" value="1"/>
</dbReference>
<dbReference type="Gene3D" id="2.70.150.10">
    <property type="entry name" value="Calcium-transporting ATPase, cytoplasmic transduction domain A"/>
    <property type="match status" value="1"/>
</dbReference>
<dbReference type="AlphaFoldDB" id="A0AAN9AFC2"/>
<evidence type="ECO:0000256" key="2">
    <source>
        <dbReference type="ARBA" id="ARBA00022842"/>
    </source>
</evidence>
<evidence type="ECO:0000256" key="1">
    <source>
        <dbReference type="ARBA" id="ARBA00004127"/>
    </source>
</evidence>
<gene>
    <name evidence="5" type="ORF">SK128_007039</name>
</gene>
<dbReference type="InterPro" id="IPR023298">
    <property type="entry name" value="ATPase_P-typ_TM_dom_sf"/>
</dbReference>
<proteinExistence type="predicted"/>
<keyword evidence="3" id="KW-1133">Transmembrane helix</keyword>
<comment type="caution">
    <text evidence="5">The sequence shown here is derived from an EMBL/GenBank/DDBJ whole genome shotgun (WGS) entry which is preliminary data.</text>
</comment>
<dbReference type="PANTHER" id="PTHR24093">
    <property type="entry name" value="CATION TRANSPORTING ATPASE"/>
    <property type="match status" value="1"/>
</dbReference>
<feature type="transmembrane region" description="Helical" evidence="3">
    <location>
        <begin position="57"/>
        <end position="75"/>
    </location>
</feature>
<dbReference type="Gene3D" id="1.20.1110.10">
    <property type="entry name" value="Calcium-transporting ATPase, transmembrane domain"/>
    <property type="match status" value="1"/>
</dbReference>
<dbReference type="Pfam" id="PF00690">
    <property type="entry name" value="Cation_ATPase_N"/>
    <property type="match status" value="1"/>
</dbReference>
<protein>
    <recommendedName>
        <fullName evidence="4">Cation-transporting P-type ATPase N-terminal domain-containing protein</fullName>
    </recommendedName>
</protein>
<dbReference type="SUPFAM" id="SSF81665">
    <property type="entry name" value="Calcium ATPase, transmembrane domain M"/>
    <property type="match status" value="1"/>
</dbReference>
<dbReference type="Proteomes" id="UP001381693">
    <property type="component" value="Unassembled WGS sequence"/>
</dbReference>
<keyword evidence="6" id="KW-1185">Reference proteome</keyword>
<feature type="domain" description="Cation-transporting P-type ATPase N-terminal" evidence="4">
    <location>
        <begin position="17"/>
        <end position="74"/>
    </location>
</feature>
<dbReference type="EMBL" id="JAXCGZ010003777">
    <property type="protein sequence ID" value="KAK7083272.1"/>
    <property type="molecule type" value="Genomic_DNA"/>
</dbReference>
<evidence type="ECO:0000256" key="3">
    <source>
        <dbReference type="SAM" id="Phobius"/>
    </source>
</evidence>
<dbReference type="InterPro" id="IPR004014">
    <property type="entry name" value="ATPase_P-typ_cation-transptr_N"/>
</dbReference>
<evidence type="ECO:0000259" key="4">
    <source>
        <dbReference type="SMART" id="SM00831"/>
    </source>
</evidence>